<dbReference type="Proteomes" id="UP000277204">
    <property type="component" value="Unassembled WGS sequence"/>
</dbReference>
<keyword evidence="2" id="KW-1185">Reference proteome</keyword>
<organism evidence="1 2">
    <name type="scientific">Schistosoma margrebowiei</name>
    <dbReference type="NCBI Taxonomy" id="48269"/>
    <lineage>
        <taxon>Eukaryota</taxon>
        <taxon>Metazoa</taxon>
        <taxon>Spiralia</taxon>
        <taxon>Lophotrochozoa</taxon>
        <taxon>Platyhelminthes</taxon>
        <taxon>Trematoda</taxon>
        <taxon>Digenea</taxon>
        <taxon>Strigeidida</taxon>
        <taxon>Schistosomatoidea</taxon>
        <taxon>Schistosomatidae</taxon>
        <taxon>Schistosoma</taxon>
    </lineage>
</organism>
<feature type="non-terminal residue" evidence="1">
    <location>
        <position position="1"/>
    </location>
</feature>
<protein>
    <submittedName>
        <fullName evidence="1">Uncharacterized protein</fullName>
    </submittedName>
</protein>
<reference evidence="1 2" key="1">
    <citation type="submission" date="2018-11" db="EMBL/GenBank/DDBJ databases">
        <authorList>
            <consortium name="Pathogen Informatics"/>
        </authorList>
    </citation>
    <scope>NUCLEOTIDE SEQUENCE [LARGE SCALE GENOMIC DNA]</scope>
    <source>
        <strain evidence="1 2">Zambia</strain>
    </source>
</reference>
<accession>A0A183MA93</accession>
<evidence type="ECO:0000313" key="2">
    <source>
        <dbReference type="Proteomes" id="UP000277204"/>
    </source>
</evidence>
<name>A0A183MA93_9TREM</name>
<dbReference type="STRING" id="48269.A0A183MA93"/>
<sequence length="111" mass="12771">KVQSSSRSIITKNIPTQISSNRSTLGDGIVLACMTFPGSRDSKRLQKLISLLGEIGRINLEDHEEQICDSMRLRLRLFVRRVINLVSENINRFNTHTVCIFLYDTPFYRLT</sequence>
<gene>
    <name evidence="1" type="ORF">SMRZ_LOCUS12968</name>
</gene>
<dbReference type="EMBL" id="UZAI01008842">
    <property type="protein sequence ID" value="VDP03177.1"/>
    <property type="molecule type" value="Genomic_DNA"/>
</dbReference>
<dbReference type="AlphaFoldDB" id="A0A183MA93"/>
<proteinExistence type="predicted"/>
<evidence type="ECO:0000313" key="1">
    <source>
        <dbReference type="EMBL" id="VDP03177.1"/>
    </source>
</evidence>